<accession>A0A239FSJ5</accession>
<proteinExistence type="predicted"/>
<evidence type="ECO:0000313" key="3">
    <source>
        <dbReference type="Proteomes" id="UP000198432"/>
    </source>
</evidence>
<reference evidence="3" key="1">
    <citation type="submission" date="2017-06" db="EMBL/GenBank/DDBJ databases">
        <authorList>
            <person name="Varghese N."/>
            <person name="Submissions S."/>
        </authorList>
    </citation>
    <scope>NUCLEOTIDE SEQUENCE [LARGE SCALE GENOMIC DNA]</scope>
    <source>
        <strain evidence="3">NKM1</strain>
    </source>
</reference>
<name>A0A239FSJ5_9BACT</name>
<evidence type="ECO:0000256" key="1">
    <source>
        <dbReference type="SAM" id="Phobius"/>
    </source>
</evidence>
<keyword evidence="1" id="KW-0472">Membrane</keyword>
<dbReference type="Proteomes" id="UP000198432">
    <property type="component" value="Unassembled WGS sequence"/>
</dbReference>
<gene>
    <name evidence="2" type="ORF">SAMN06296052_109107</name>
</gene>
<keyword evidence="1" id="KW-0812">Transmembrane</keyword>
<dbReference type="AlphaFoldDB" id="A0A239FSJ5"/>
<evidence type="ECO:0000313" key="2">
    <source>
        <dbReference type="EMBL" id="SNS59947.1"/>
    </source>
</evidence>
<keyword evidence="3" id="KW-1185">Reference proteome</keyword>
<feature type="transmembrane region" description="Helical" evidence="1">
    <location>
        <begin position="81"/>
        <end position="104"/>
    </location>
</feature>
<organism evidence="2 3">
    <name type="scientific">Pontibacter ummariensis</name>
    <dbReference type="NCBI Taxonomy" id="1610492"/>
    <lineage>
        <taxon>Bacteria</taxon>
        <taxon>Pseudomonadati</taxon>
        <taxon>Bacteroidota</taxon>
        <taxon>Cytophagia</taxon>
        <taxon>Cytophagales</taxon>
        <taxon>Hymenobacteraceae</taxon>
        <taxon>Pontibacter</taxon>
    </lineage>
</organism>
<feature type="transmembrane region" description="Helical" evidence="1">
    <location>
        <begin position="28"/>
        <end position="46"/>
    </location>
</feature>
<feature type="transmembrane region" description="Helical" evidence="1">
    <location>
        <begin position="124"/>
        <end position="148"/>
    </location>
</feature>
<protein>
    <submittedName>
        <fullName evidence="2">Uncharacterized protein</fullName>
    </submittedName>
</protein>
<sequence>MARVGHGVNRNCLIFAAQETLTMHKNISYLYAFFGFFMLACGAVAVDLAGEQAMTALITGAAGGLIGLTAGHFLNRGKRWGFVLGTAEAGILTLLLGWRSATYFTRLLAMLKQADTGELTETAGMAFLLTTAMLLITLLTLTVSVMFAKQVLRETK</sequence>
<feature type="transmembrane region" description="Helical" evidence="1">
    <location>
        <begin position="52"/>
        <end position="74"/>
    </location>
</feature>
<keyword evidence="1" id="KW-1133">Transmembrane helix</keyword>
<dbReference type="EMBL" id="FZOQ01000009">
    <property type="protein sequence ID" value="SNS59947.1"/>
    <property type="molecule type" value="Genomic_DNA"/>
</dbReference>